<proteinExistence type="predicted"/>
<evidence type="ECO:0000313" key="2">
    <source>
        <dbReference type="EMBL" id="EQK42963.1"/>
    </source>
</evidence>
<feature type="transmembrane region" description="Helical" evidence="1">
    <location>
        <begin position="12"/>
        <end position="33"/>
    </location>
</feature>
<keyword evidence="1" id="KW-0472">Membrane</keyword>
<evidence type="ECO:0000256" key="1">
    <source>
        <dbReference type="SAM" id="Phobius"/>
    </source>
</evidence>
<gene>
    <name evidence="2" type="ORF">C672_1907</name>
</gene>
<accession>T4VN71</accession>
<evidence type="ECO:0000313" key="3">
    <source>
        <dbReference type="Proteomes" id="UP000015688"/>
    </source>
</evidence>
<dbReference type="AlphaFoldDB" id="T4VN71"/>
<name>T4VN71_PARBF</name>
<comment type="caution">
    <text evidence="2">The sequence shown here is derived from an EMBL/GenBank/DDBJ whole genome shotgun (WGS) entry which is preliminary data.</text>
</comment>
<dbReference type="EMBL" id="AVNC01000015">
    <property type="protein sequence ID" value="EQK42963.1"/>
    <property type="molecule type" value="Genomic_DNA"/>
</dbReference>
<reference evidence="2 3" key="1">
    <citation type="submission" date="2013-06" db="EMBL/GenBank/DDBJ databases">
        <authorList>
            <person name="Walk S."/>
            <person name="Aronoff D."/>
            <person name="Young V.Y."/>
            <person name="Marsh J."/>
            <person name="Harrison L."/>
            <person name="Daugherty S.C."/>
            <person name="Shefchek K.A."/>
            <person name="Hine E.E."/>
            <person name="Tallon L.J."/>
            <person name="Sadzewicz L.K."/>
            <person name="Rasko D.A."/>
        </authorList>
    </citation>
    <scope>NUCLEOTIDE SEQUENCE [LARGE SCALE GENOMIC DNA]</scope>
    <source>
        <strain evidence="2 3">ATCC 638</strain>
    </source>
</reference>
<dbReference type="PATRIC" id="fig|1233171.3.peg.1795"/>
<organism evidence="2 3">
    <name type="scientific">Paraclostridium bifermentans ATCC 638 = DSM 14991</name>
    <dbReference type="NCBI Taxonomy" id="1233171"/>
    <lineage>
        <taxon>Bacteria</taxon>
        <taxon>Bacillati</taxon>
        <taxon>Bacillota</taxon>
        <taxon>Clostridia</taxon>
        <taxon>Peptostreptococcales</taxon>
        <taxon>Peptostreptococcaceae</taxon>
        <taxon>Paraclostridium</taxon>
    </lineage>
</organism>
<dbReference type="Proteomes" id="UP000015688">
    <property type="component" value="Unassembled WGS sequence"/>
</dbReference>
<sequence length="48" mass="5963">MLILITPYTSLYLSSFFYIYLHFHINISIIFLLQFKYKFITLFPMFFL</sequence>
<protein>
    <submittedName>
        <fullName evidence="2">Uncharacterized protein</fullName>
    </submittedName>
</protein>
<keyword evidence="1" id="KW-1133">Transmembrane helix</keyword>
<keyword evidence="1" id="KW-0812">Transmembrane</keyword>